<dbReference type="SFLD" id="SFLDG01206">
    <property type="entry name" value="Xi.1"/>
    <property type="match status" value="1"/>
</dbReference>
<gene>
    <name evidence="5" type="ORF">ACFQMA_19845</name>
</gene>
<sequence length="320" mass="36877">MGRLIGGEWLSDVTNDDRVDFDYEETEFRSAIGADRHPADPERYHLYVSWACPWAHGTLLTRKLLGLDDAIGISVVDPHRRDDGWEFTPEKEGCTPDHLHGSDYLREVYTAADPDYTGRVSVPVLWNERAGTIVNEESDEIMRTLADAFADYRGVDLYPEGHRDEIDHYIGELYRPLNRGVYHAGFAESQSEYEDAVETVFDALDRWERHLSDRRYLLGDRLSLADLRLFPTLVRFDAVYHTHFKCTVRRLVDYDNLWEYARDIYQTGGIAGTVNLDHIKEHYYRSHEEINPTGFVPVGPDVDFEAPHDRDELPGMPPTA</sequence>
<dbReference type="Pfam" id="PF13409">
    <property type="entry name" value="GST_N_2"/>
    <property type="match status" value="1"/>
</dbReference>
<dbReference type="PANTHER" id="PTHR32419">
    <property type="entry name" value="GLUTATHIONYL-HYDROQUINONE REDUCTASE"/>
    <property type="match status" value="1"/>
</dbReference>
<dbReference type="InterPro" id="IPR004045">
    <property type="entry name" value="Glutathione_S-Trfase_N"/>
</dbReference>
<dbReference type="GeneID" id="78822409"/>
<protein>
    <submittedName>
        <fullName evidence="5">Glutathione S-transferase family protein</fullName>
        <ecNumber evidence="5">1.8.5.-</ecNumber>
    </submittedName>
</protein>
<dbReference type="InterPro" id="IPR010987">
    <property type="entry name" value="Glutathione-S-Trfase_C-like"/>
</dbReference>
<dbReference type="AlphaFoldDB" id="A0ABD5Y9P2"/>
<dbReference type="InterPro" id="IPR047047">
    <property type="entry name" value="GST_Omega-like_C"/>
</dbReference>
<dbReference type="PANTHER" id="PTHR32419:SF6">
    <property type="entry name" value="GLUTATHIONE S-TRANSFERASE OMEGA-LIKE 1-RELATED"/>
    <property type="match status" value="1"/>
</dbReference>
<accession>A0ABD5Y9P2</accession>
<dbReference type="Gene3D" id="1.20.1050.10">
    <property type="match status" value="1"/>
</dbReference>
<dbReference type="RefSeq" id="WP_274323149.1">
    <property type="nucleotide sequence ID" value="NZ_CP118158.1"/>
</dbReference>
<proteinExistence type="predicted"/>
<dbReference type="Pfam" id="PF13410">
    <property type="entry name" value="GST_C_2"/>
    <property type="match status" value="1"/>
</dbReference>
<dbReference type="SFLD" id="SFLDG01148">
    <property type="entry name" value="Xi_(cytGST)"/>
    <property type="match status" value="1"/>
</dbReference>
<evidence type="ECO:0000256" key="1">
    <source>
        <dbReference type="PIRSR" id="PIRSR015753-1"/>
    </source>
</evidence>
<organism evidence="5 6">
    <name type="scientific">Halosimplex aquaticum</name>
    <dbReference type="NCBI Taxonomy" id="3026162"/>
    <lineage>
        <taxon>Archaea</taxon>
        <taxon>Methanobacteriati</taxon>
        <taxon>Methanobacteriota</taxon>
        <taxon>Stenosarchaea group</taxon>
        <taxon>Halobacteria</taxon>
        <taxon>Halobacteriales</taxon>
        <taxon>Haloarculaceae</taxon>
        <taxon>Halosimplex</taxon>
    </lineage>
</organism>
<dbReference type="GO" id="GO:0016491">
    <property type="term" value="F:oxidoreductase activity"/>
    <property type="evidence" value="ECO:0007669"/>
    <property type="project" value="UniProtKB-KW"/>
</dbReference>
<dbReference type="PIRSF" id="PIRSF015753">
    <property type="entry name" value="GST"/>
    <property type="match status" value="1"/>
</dbReference>
<dbReference type="InterPro" id="IPR036249">
    <property type="entry name" value="Thioredoxin-like_sf"/>
</dbReference>
<dbReference type="EMBL" id="JBHTAS010000001">
    <property type="protein sequence ID" value="MFC7142075.1"/>
    <property type="molecule type" value="Genomic_DNA"/>
</dbReference>
<dbReference type="SFLD" id="SFLDS00019">
    <property type="entry name" value="Glutathione_Transferase_(cytos"/>
    <property type="match status" value="1"/>
</dbReference>
<evidence type="ECO:0000256" key="2">
    <source>
        <dbReference type="PIRSR" id="PIRSR015753-2"/>
    </source>
</evidence>
<feature type="binding site" evidence="2">
    <location>
        <begin position="119"/>
        <end position="122"/>
    </location>
    <ligand>
        <name>glutathione</name>
        <dbReference type="ChEBI" id="CHEBI:57925"/>
    </ligand>
</feature>
<name>A0ABD5Y9P2_9EURY</name>
<dbReference type="InterPro" id="IPR016639">
    <property type="entry name" value="GST_Omega/GSH"/>
</dbReference>
<comment type="caution">
    <text evidence="5">The sequence shown here is derived from an EMBL/GenBank/DDBJ whole genome shotgun (WGS) entry which is preliminary data.</text>
</comment>
<dbReference type="PROSITE" id="PS50405">
    <property type="entry name" value="GST_CTER"/>
    <property type="match status" value="1"/>
</dbReference>
<dbReference type="SUPFAM" id="SSF47616">
    <property type="entry name" value="GST C-terminal domain-like"/>
    <property type="match status" value="1"/>
</dbReference>
<dbReference type="CDD" id="cd03190">
    <property type="entry name" value="GST_C_Omega_like"/>
    <property type="match status" value="1"/>
</dbReference>
<evidence type="ECO:0000259" key="4">
    <source>
        <dbReference type="PROSITE" id="PS50405"/>
    </source>
</evidence>
<dbReference type="SUPFAM" id="SSF52833">
    <property type="entry name" value="Thioredoxin-like"/>
    <property type="match status" value="1"/>
</dbReference>
<reference evidence="5 6" key="1">
    <citation type="journal article" date="2019" name="Int. J. Syst. Evol. Microbiol.">
        <title>The Global Catalogue of Microorganisms (GCM) 10K type strain sequencing project: providing services to taxonomists for standard genome sequencing and annotation.</title>
        <authorList>
            <consortium name="The Broad Institute Genomics Platform"/>
            <consortium name="The Broad Institute Genome Sequencing Center for Infectious Disease"/>
            <person name="Wu L."/>
            <person name="Ma J."/>
        </authorList>
    </citation>
    <scope>NUCLEOTIDE SEQUENCE [LARGE SCALE GENOMIC DNA]</scope>
    <source>
        <strain evidence="5 6">XZYJT29</strain>
    </source>
</reference>
<evidence type="ECO:0000313" key="6">
    <source>
        <dbReference type="Proteomes" id="UP001596432"/>
    </source>
</evidence>
<feature type="active site" description="Proton donor/acceptor" evidence="1">
    <location>
        <position position="182"/>
    </location>
</feature>
<feature type="domain" description="GST C-terminal" evidence="4">
    <location>
        <begin position="139"/>
        <end position="286"/>
    </location>
</feature>
<keyword evidence="5" id="KW-0560">Oxidoreductase</keyword>
<feature type="active site" description="Nucleophile" evidence="1">
    <location>
        <position position="52"/>
    </location>
</feature>
<dbReference type="Gene3D" id="3.40.30.10">
    <property type="entry name" value="Glutaredoxin"/>
    <property type="match status" value="1"/>
</dbReference>
<evidence type="ECO:0000313" key="5">
    <source>
        <dbReference type="EMBL" id="MFC7142075.1"/>
    </source>
</evidence>
<feature type="binding site" evidence="2">
    <location>
        <position position="85"/>
    </location>
    <ligand>
        <name>glutathione</name>
        <dbReference type="ChEBI" id="CHEBI:57925"/>
    </ligand>
</feature>
<feature type="binding site" evidence="2">
    <location>
        <begin position="137"/>
        <end position="138"/>
    </location>
    <ligand>
        <name>glutathione</name>
        <dbReference type="ChEBI" id="CHEBI:57925"/>
    </ligand>
</feature>
<dbReference type="EC" id="1.8.5.-" evidence="5"/>
<dbReference type="InterPro" id="IPR036282">
    <property type="entry name" value="Glutathione-S-Trfase_C_sf"/>
</dbReference>
<feature type="site" description="Lowers pKa of active site Cys" evidence="3">
    <location>
        <position position="240"/>
    </location>
</feature>
<dbReference type="InterPro" id="IPR040079">
    <property type="entry name" value="Glutathione_S-Trfase"/>
</dbReference>
<keyword evidence="6" id="KW-1185">Reference proteome</keyword>
<feature type="site" description="Lowers pKa of active site Cys" evidence="3">
    <location>
        <position position="283"/>
    </location>
</feature>
<evidence type="ECO:0000256" key="3">
    <source>
        <dbReference type="PIRSR" id="PIRSR015753-3"/>
    </source>
</evidence>
<dbReference type="Proteomes" id="UP001596432">
    <property type="component" value="Unassembled WGS sequence"/>
</dbReference>